<organism evidence="1 2">
    <name type="scientific">Capsulimonas corticalis</name>
    <dbReference type="NCBI Taxonomy" id="2219043"/>
    <lineage>
        <taxon>Bacteria</taxon>
        <taxon>Bacillati</taxon>
        <taxon>Armatimonadota</taxon>
        <taxon>Armatimonadia</taxon>
        <taxon>Capsulimonadales</taxon>
        <taxon>Capsulimonadaceae</taxon>
        <taxon>Capsulimonas</taxon>
    </lineage>
</organism>
<name>A0A402D576_9BACT</name>
<gene>
    <name evidence="1" type="ORF">CCAX7_46170</name>
</gene>
<evidence type="ECO:0000313" key="2">
    <source>
        <dbReference type="Proteomes" id="UP000287394"/>
    </source>
</evidence>
<dbReference type="Proteomes" id="UP000287394">
    <property type="component" value="Chromosome"/>
</dbReference>
<proteinExistence type="predicted"/>
<reference evidence="1 2" key="1">
    <citation type="journal article" date="2019" name="Int. J. Syst. Evol. Microbiol.">
        <title>Capsulimonas corticalis gen. nov., sp. nov., an aerobic capsulated bacterium, of a novel bacterial order, Capsulimonadales ord. nov., of the class Armatimonadia of the phylum Armatimonadetes.</title>
        <authorList>
            <person name="Li J."/>
            <person name="Kudo C."/>
            <person name="Tonouchi A."/>
        </authorList>
    </citation>
    <scope>NUCLEOTIDE SEQUENCE [LARGE SCALE GENOMIC DNA]</scope>
    <source>
        <strain evidence="1 2">AX-7</strain>
    </source>
</reference>
<dbReference type="AlphaFoldDB" id="A0A402D576"/>
<dbReference type="RefSeq" id="WP_119324610.1">
    <property type="nucleotide sequence ID" value="NZ_AP025739.1"/>
</dbReference>
<dbReference type="EMBL" id="AP025739">
    <property type="protein sequence ID" value="BDI32566.1"/>
    <property type="molecule type" value="Genomic_DNA"/>
</dbReference>
<keyword evidence="2" id="KW-1185">Reference proteome</keyword>
<sequence length="259" mass="28112">MANLQLDKQTASRQEKTDAKTKLGLAGITLLIALGVVGICIMSPAVRRPIDIYLSKWVDPNRLYDPHRSAIDQALIGTNYSVMHVPQAGIAVVFYISKSDAHVLSDPTTQFVAPNPFHISRSDSPYAISQSGIMKNIANLEDCYAMSVPKRSVAAIIGDMDIISPDVLNQVLAGVAANRIGPEQTAGSYAIYDHDHALIQHLYASGAIQGTLQTQTNDQTPGITFGEQSDDIIVPIDKRQQMDVMLGENMRVGQQGQQL</sequence>
<dbReference type="KEGG" id="ccot:CCAX7_46170"/>
<accession>A0A402D576</accession>
<protein>
    <submittedName>
        <fullName evidence="1">Uncharacterized protein</fullName>
    </submittedName>
</protein>
<evidence type="ECO:0000313" key="1">
    <source>
        <dbReference type="EMBL" id="BDI32566.1"/>
    </source>
</evidence>